<keyword evidence="2 8" id="KW-0808">Transferase</keyword>
<dbReference type="PANTHER" id="PTHR34388">
    <property type="entry name" value="DNA POLYMERASE III SUBUNIT DELTA"/>
    <property type="match status" value="1"/>
</dbReference>
<evidence type="ECO:0000256" key="3">
    <source>
        <dbReference type="ARBA" id="ARBA00022695"/>
    </source>
</evidence>
<comment type="similarity">
    <text evidence="6">Belongs to the DNA polymerase HolA subunit family.</text>
</comment>
<dbReference type="GO" id="GO:0009360">
    <property type="term" value="C:DNA polymerase III complex"/>
    <property type="evidence" value="ECO:0007669"/>
    <property type="project" value="TreeGrafter"/>
</dbReference>
<evidence type="ECO:0000256" key="4">
    <source>
        <dbReference type="ARBA" id="ARBA00022705"/>
    </source>
</evidence>
<keyword evidence="4" id="KW-0235">DNA replication</keyword>
<evidence type="ECO:0000256" key="1">
    <source>
        <dbReference type="ARBA" id="ARBA00012417"/>
    </source>
</evidence>
<keyword evidence="9" id="KW-1185">Reference proteome</keyword>
<proteinExistence type="inferred from homology"/>
<accession>A0A558QWF1</accession>
<dbReference type="NCBIfam" id="TIGR01128">
    <property type="entry name" value="holA"/>
    <property type="match status" value="1"/>
</dbReference>
<dbReference type="Proteomes" id="UP000318681">
    <property type="component" value="Unassembled WGS sequence"/>
</dbReference>
<dbReference type="SUPFAM" id="SSF48019">
    <property type="entry name" value="post-AAA+ oligomerization domain-like"/>
    <property type="match status" value="1"/>
</dbReference>
<protein>
    <recommendedName>
        <fullName evidence="1">DNA-directed DNA polymerase</fullName>
        <ecNumber evidence="1">2.7.7.7</ecNumber>
    </recommendedName>
</protein>
<organism evidence="8 9">
    <name type="scientific">Alterirhizorhabdus solaris</name>
    <dbReference type="NCBI Taxonomy" id="2529389"/>
    <lineage>
        <taxon>Bacteria</taxon>
        <taxon>Pseudomonadati</taxon>
        <taxon>Pseudomonadota</taxon>
        <taxon>Alphaproteobacteria</taxon>
        <taxon>Sphingomonadales</taxon>
        <taxon>Rhizorhabdaceae</taxon>
        <taxon>Alterirhizorhabdus</taxon>
    </lineage>
</organism>
<comment type="caution">
    <text evidence="8">The sequence shown here is derived from an EMBL/GenBank/DDBJ whole genome shotgun (WGS) entry which is preliminary data.</text>
</comment>
<dbReference type="EMBL" id="VNIM01000086">
    <property type="protein sequence ID" value="TVV71470.1"/>
    <property type="molecule type" value="Genomic_DNA"/>
</dbReference>
<dbReference type="PANTHER" id="PTHR34388:SF1">
    <property type="entry name" value="DNA POLYMERASE III SUBUNIT DELTA"/>
    <property type="match status" value="1"/>
</dbReference>
<evidence type="ECO:0000256" key="6">
    <source>
        <dbReference type="ARBA" id="ARBA00034754"/>
    </source>
</evidence>
<dbReference type="SUPFAM" id="SSF52540">
    <property type="entry name" value="P-loop containing nucleoside triphosphate hydrolases"/>
    <property type="match status" value="1"/>
</dbReference>
<dbReference type="InterPro" id="IPR005790">
    <property type="entry name" value="DNA_polIII_delta"/>
</dbReference>
<dbReference type="GO" id="GO:0003887">
    <property type="term" value="F:DNA-directed DNA polymerase activity"/>
    <property type="evidence" value="ECO:0007669"/>
    <property type="project" value="UniProtKB-KW"/>
</dbReference>
<dbReference type="Gene3D" id="3.40.50.300">
    <property type="entry name" value="P-loop containing nucleotide triphosphate hydrolases"/>
    <property type="match status" value="1"/>
</dbReference>
<gene>
    <name evidence="8" type="primary">holA</name>
    <name evidence="8" type="ORF">FOY91_16675</name>
</gene>
<dbReference type="RefSeq" id="WP_145154410.1">
    <property type="nucleotide sequence ID" value="NZ_VNIM01000086.1"/>
</dbReference>
<evidence type="ECO:0000256" key="5">
    <source>
        <dbReference type="ARBA" id="ARBA00022932"/>
    </source>
</evidence>
<keyword evidence="5" id="KW-0239">DNA-directed DNA polymerase</keyword>
<evidence type="ECO:0000313" key="9">
    <source>
        <dbReference type="Proteomes" id="UP000318681"/>
    </source>
</evidence>
<dbReference type="Gene3D" id="1.20.272.10">
    <property type="match status" value="1"/>
</dbReference>
<dbReference type="GO" id="GO:0003677">
    <property type="term" value="F:DNA binding"/>
    <property type="evidence" value="ECO:0007669"/>
    <property type="project" value="InterPro"/>
</dbReference>
<dbReference type="EC" id="2.7.7.7" evidence="1"/>
<keyword evidence="3 8" id="KW-0548">Nucleotidyltransferase</keyword>
<dbReference type="InterPro" id="IPR008921">
    <property type="entry name" value="DNA_pol3_clamp-load_cplx_C"/>
</dbReference>
<dbReference type="OrthoDB" id="9804983at2"/>
<evidence type="ECO:0000256" key="2">
    <source>
        <dbReference type="ARBA" id="ARBA00022679"/>
    </source>
</evidence>
<sequence>MKASRPQIERALDTAPADIRLFLLHGPDESQSRELAARLARRMGPEAERVDLSGAQLKGDPARLTDEAASISLFGGARHIRIEPAGDDAYEAVTALLEAPSAGNPVVMVAGALRKDSRLLKRALADPAVLAFASYLPEGGDIDRLAGSMAREQGLVIDGDVARRLATGSGGDRALLAREIEKLALYVDAAPDRPAPLDRAMFDEISADTAEGDLSRLVDMLISGRPERLGAELARLAIAGQEGIGLLRPLLRRLMLLAELRAEVDRGNGIEAVMGGAGRAVFWKEKAAVATQLSRWSGEALAKAIERVTATELAVKASGSAGPILVEAELVAIARFATRLRP</sequence>
<dbReference type="GO" id="GO:0006261">
    <property type="term" value="P:DNA-templated DNA replication"/>
    <property type="evidence" value="ECO:0007669"/>
    <property type="project" value="TreeGrafter"/>
</dbReference>
<evidence type="ECO:0000256" key="7">
    <source>
        <dbReference type="ARBA" id="ARBA00049244"/>
    </source>
</evidence>
<dbReference type="InterPro" id="IPR027417">
    <property type="entry name" value="P-loop_NTPase"/>
</dbReference>
<dbReference type="AlphaFoldDB" id="A0A558QWF1"/>
<name>A0A558QWF1_9SPHN</name>
<evidence type="ECO:0000313" key="8">
    <source>
        <dbReference type="EMBL" id="TVV71470.1"/>
    </source>
</evidence>
<reference evidence="8 9" key="1">
    <citation type="submission" date="2019-07" db="EMBL/GenBank/DDBJ databases">
        <title>Sphingomonas solaris sp. nov., isolated from a solar panel from Boston, Massachusetts.</title>
        <authorList>
            <person name="Tanner K."/>
            <person name="Pascual J."/>
            <person name="Mancuso C."/>
            <person name="Pereto J."/>
            <person name="Khalil A."/>
            <person name="Vilanova C."/>
        </authorList>
    </citation>
    <scope>NUCLEOTIDE SEQUENCE [LARGE SCALE GENOMIC DNA]</scope>
    <source>
        <strain evidence="8 9">R4DWN</strain>
    </source>
</reference>
<comment type="catalytic activity">
    <reaction evidence="7">
        <text>DNA(n) + a 2'-deoxyribonucleoside 5'-triphosphate = DNA(n+1) + diphosphate</text>
        <dbReference type="Rhea" id="RHEA:22508"/>
        <dbReference type="Rhea" id="RHEA-COMP:17339"/>
        <dbReference type="Rhea" id="RHEA-COMP:17340"/>
        <dbReference type="ChEBI" id="CHEBI:33019"/>
        <dbReference type="ChEBI" id="CHEBI:61560"/>
        <dbReference type="ChEBI" id="CHEBI:173112"/>
        <dbReference type="EC" id="2.7.7.7"/>
    </reaction>
</comment>